<dbReference type="RefSeq" id="WP_149265926.1">
    <property type="nucleotide sequence ID" value="NZ_VFJB01000004.1"/>
</dbReference>
<protein>
    <submittedName>
        <fullName evidence="2">Uncharacterized protein</fullName>
    </submittedName>
</protein>
<keyword evidence="1" id="KW-0472">Membrane</keyword>
<organism evidence="2 3">
    <name type="scientific">Deferribacter autotrophicus</name>
    <dbReference type="NCBI Taxonomy" id="500465"/>
    <lineage>
        <taxon>Bacteria</taxon>
        <taxon>Pseudomonadati</taxon>
        <taxon>Deferribacterota</taxon>
        <taxon>Deferribacteres</taxon>
        <taxon>Deferribacterales</taxon>
        <taxon>Deferribacteraceae</taxon>
        <taxon>Deferribacter</taxon>
    </lineage>
</organism>
<evidence type="ECO:0000256" key="1">
    <source>
        <dbReference type="SAM" id="Phobius"/>
    </source>
</evidence>
<feature type="transmembrane region" description="Helical" evidence="1">
    <location>
        <begin position="119"/>
        <end position="137"/>
    </location>
</feature>
<feature type="transmembrane region" description="Helical" evidence="1">
    <location>
        <begin position="229"/>
        <end position="248"/>
    </location>
</feature>
<feature type="transmembrane region" description="Helical" evidence="1">
    <location>
        <begin position="340"/>
        <end position="360"/>
    </location>
</feature>
<feature type="transmembrane region" description="Helical" evidence="1">
    <location>
        <begin position="283"/>
        <end position="304"/>
    </location>
</feature>
<feature type="transmembrane region" description="Helical" evidence="1">
    <location>
        <begin position="316"/>
        <end position="334"/>
    </location>
</feature>
<dbReference type="OrthoDB" id="9969142at2"/>
<dbReference type="Proteomes" id="UP000322876">
    <property type="component" value="Unassembled WGS sequence"/>
</dbReference>
<sequence length="368" mass="42846">MNEFFASMIIFAIAFFSSLLYLAKGKKDNLLSYLLNLNFEYILVGIIIYYLSKYYLTDKYDFLPYLAFLNVLVGMLLGSQFKLSLLKSINYRFYIFLFLIYILHLLFLCTIFSFFSDKYISLSIAFNTTFPFSYILLNKLLKNKKTNTYNNMVLISLYPLFSLLSYTIFFSLKIQYYNLIFTLILVSIIILVITKTMHFNDKRVIYTLNFLIVIIFTGISLSIKLSPLMTGFIAGLLMANIQLGDIFLNTISFIDKFIYIIIFIITGIFLASSFSIFNFNYLLLSILICLSFLIVRKMLAKILFEKLIYKDSDTKINLSNIGIIPAIIIFDLKIMNISNLIIFLVPLIITFIILEIYNFVELKNELSQ</sequence>
<feature type="transmembrane region" description="Helical" evidence="1">
    <location>
        <begin position="93"/>
        <end position="113"/>
    </location>
</feature>
<evidence type="ECO:0000313" key="2">
    <source>
        <dbReference type="EMBL" id="KAA0258369.1"/>
    </source>
</evidence>
<name>A0A5A8F6D9_9BACT</name>
<feature type="transmembrane region" description="Helical" evidence="1">
    <location>
        <begin position="175"/>
        <end position="193"/>
    </location>
</feature>
<reference evidence="2 3" key="1">
    <citation type="submission" date="2019-06" db="EMBL/GenBank/DDBJ databases">
        <title>Genomic insights into carbon and energy metabolism of Deferribacter autotrophicus revealed new metabolic traits in the phylum Deferribacteres.</title>
        <authorList>
            <person name="Slobodkin A.I."/>
            <person name="Slobodkina G.B."/>
            <person name="Allioux M."/>
            <person name="Alain K."/>
            <person name="Jebbar M."/>
            <person name="Shadrin V."/>
            <person name="Kublanov I.V."/>
            <person name="Toshchakov S.V."/>
            <person name="Bonch-Osmolovskaya E.A."/>
        </authorList>
    </citation>
    <scope>NUCLEOTIDE SEQUENCE [LARGE SCALE GENOMIC DNA]</scope>
    <source>
        <strain evidence="2 3">SL50</strain>
    </source>
</reference>
<feature type="transmembrane region" description="Helical" evidence="1">
    <location>
        <begin position="6"/>
        <end position="23"/>
    </location>
</feature>
<evidence type="ECO:0000313" key="3">
    <source>
        <dbReference type="Proteomes" id="UP000322876"/>
    </source>
</evidence>
<feature type="transmembrane region" description="Helical" evidence="1">
    <location>
        <begin position="257"/>
        <end position="277"/>
    </location>
</feature>
<keyword evidence="1" id="KW-0812">Transmembrane</keyword>
<keyword evidence="3" id="KW-1185">Reference proteome</keyword>
<feature type="transmembrane region" description="Helical" evidence="1">
    <location>
        <begin position="149"/>
        <end position="169"/>
    </location>
</feature>
<comment type="caution">
    <text evidence="2">The sequence shown here is derived from an EMBL/GenBank/DDBJ whole genome shotgun (WGS) entry which is preliminary data.</text>
</comment>
<dbReference type="EMBL" id="VFJB01000004">
    <property type="protein sequence ID" value="KAA0258369.1"/>
    <property type="molecule type" value="Genomic_DNA"/>
</dbReference>
<dbReference type="AlphaFoldDB" id="A0A5A8F6D9"/>
<gene>
    <name evidence="2" type="ORF">FHQ18_04200</name>
</gene>
<proteinExistence type="predicted"/>
<feature type="transmembrane region" description="Helical" evidence="1">
    <location>
        <begin position="62"/>
        <end position="81"/>
    </location>
</feature>
<feature type="transmembrane region" description="Helical" evidence="1">
    <location>
        <begin position="30"/>
        <end position="50"/>
    </location>
</feature>
<accession>A0A5A8F6D9</accession>
<feature type="transmembrane region" description="Helical" evidence="1">
    <location>
        <begin position="205"/>
        <end position="223"/>
    </location>
</feature>
<keyword evidence="1" id="KW-1133">Transmembrane helix</keyword>